<sequence length="406" mass="43923">MAVRRASHRVCAADAAYYERMAVNTIPEGTILKRQYLALSIATAACAAPQAHAQSSVQLYGLIDLSFPTYQSHANAKGDHVIGMGLGGEPWFSGSRWGLKGAEDIGGGTKVIFRLESEYTVADGNMEDPGQIFDRDAWVGIENDTFGKLTAGFQNTIARDAAAIYGDPYGSAKLTTEEGGWTNANNFKQMIFYAAGATGTRYNNGLAWKKLFGNGIFASAGYAFSNSTSFGQNSTYQVALGYNGGPFNVSGFFSHVNHAGYANKSFSVGGNYTFDIFRVNAGYFRYLGDQGALGQRQDNAWTVSFKVAPKGPLDYELGYQQMRVHNAAYNSDGNVPNANIGNFSLTSGVGNGFKETLYGSVFYHLSKRTELYLAGDYMRLHGGYTVASTHGATNQLELTTGIRTRF</sequence>
<keyword evidence="10" id="KW-0998">Cell outer membrane</keyword>
<evidence type="ECO:0000259" key="11">
    <source>
        <dbReference type="Pfam" id="PF13609"/>
    </source>
</evidence>
<dbReference type="EMBL" id="JH692061">
    <property type="protein sequence ID" value="EIP89400.1"/>
    <property type="molecule type" value="Genomic_DNA"/>
</dbReference>
<evidence type="ECO:0000256" key="4">
    <source>
        <dbReference type="ARBA" id="ARBA00022452"/>
    </source>
</evidence>
<evidence type="ECO:0000256" key="9">
    <source>
        <dbReference type="ARBA" id="ARBA00023136"/>
    </source>
</evidence>
<dbReference type="PANTHER" id="PTHR34501:SF9">
    <property type="entry name" value="MAJOR OUTER MEMBRANE PROTEIN P.IA"/>
    <property type="match status" value="1"/>
</dbReference>
<evidence type="ECO:0000256" key="7">
    <source>
        <dbReference type="ARBA" id="ARBA00023065"/>
    </source>
</evidence>
<evidence type="ECO:0000256" key="6">
    <source>
        <dbReference type="ARBA" id="ARBA00022729"/>
    </source>
</evidence>
<evidence type="ECO:0000256" key="8">
    <source>
        <dbReference type="ARBA" id="ARBA00023114"/>
    </source>
</evidence>
<keyword evidence="7" id="KW-0406">Ion transport</keyword>
<dbReference type="Proteomes" id="UP000004682">
    <property type="component" value="Unassembled WGS sequence"/>
</dbReference>
<comment type="subcellular location">
    <subcellularLocation>
        <location evidence="1">Cell outer membrane</location>
        <topology evidence="1">Multi-pass membrane protein</topology>
    </subcellularLocation>
</comment>
<keyword evidence="9" id="KW-0472">Membrane</keyword>
<keyword evidence="8" id="KW-0626">Porin</keyword>
<evidence type="ECO:0000313" key="13">
    <source>
        <dbReference type="Proteomes" id="UP000004682"/>
    </source>
</evidence>
<dbReference type="Pfam" id="PF13609">
    <property type="entry name" value="Porin_4"/>
    <property type="match status" value="1"/>
</dbReference>
<dbReference type="CDD" id="cd00342">
    <property type="entry name" value="gram_neg_porins"/>
    <property type="match status" value="1"/>
</dbReference>
<evidence type="ECO:0000256" key="5">
    <source>
        <dbReference type="ARBA" id="ARBA00022692"/>
    </source>
</evidence>
<keyword evidence="5" id="KW-0812">Transmembrane</keyword>
<dbReference type="Gene3D" id="2.40.160.10">
    <property type="entry name" value="Porin"/>
    <property type="match status" value="1"/>
</dbReference>
<evidence type="ECO:0000256" key="10">
    <source>
        <dbReference type="ARBA" id="ARBA00023237"/>
    </source>
</evidence>
<gene>
    <name evidence="12" type="ORF">A33K_12979</name>
</gene>
<keyword evidence="6" id="KW-0732">Signal</keyword>
<comment type="subunit">
    <text evidence="2">Homotrimer.</text>
</comment>
<dbReference type="InterPro" id="IPR033900">
    <property type="entry name" value="Gram_neg_porin_domain"/>
</dbReference>
<accession>A0ABN0GAP4</accession>
<evidence type="ECO:0000256" key="1">
    <source>
        <dbReference type="ARBA" id="ARBA00004571"/>
    </source>
</evidence>
<dbReference type="InterPro" id="IPR050298">
    <property type="entry name" value="Gram-neg_bact_OMP"/>
</dbReference>
<organism evidence="12 13">
    <name type="scientific">Burkholderia humptydooensis MSMB43</name>
    <dbReference type="NCBI Taxonomy" id="441157"/>
    <lineage>
        <taxon>Bacteria</taxon>
        <taxon>Pseudomonadati</taxon>
        <taxon>Pseudomonadota</taxon>
        <taxon>Betaproteobacteria</taxon>
        <taxon>Burkholderiales</taxon>
        <taxon>Burkholderiaceae</taxon>
        <taxon>Burkholderia</taxon>
        <taxon>pseudomallei group</taxon>
    </lineage>
</organism>
<feature type="domain" description="Porin" evidence="11">
    <location>
        <begin position="42"/>
        <end position="379"/>
    </location>
</feature>
<proteinExistence type="predicted"/>
<keyword evidence="3" id="KW-0813">Transport</keyword>
<dbReference type="PANTHER" id="PTHR34501">
    <property type="entry name" value="PROTEIN YDDL-RELATED"/>
    <property type="match status" value="1"/>
</dbReference>
<keyword evidence="4" id="KW-1134">Transmembrane beta strand</keyword>
<protein>
    <submittedName>
        <fullName evidence="12">Porin</fullName>
    </submittedName>
</protein>
<name>A0ABN0GAP4_9BURK</name>
<dbReference type="SUPFAM" id="SSF56935">
    <property type="entry name" value="Porins"/>
    <property type="match status" value="1"/>
</dbReference>
<dbReference type="InterPro" id="IPR023614">
    <property type="entry name" value="Porin_dom_sf"/>
</dbReference>
<keyword evidence="13" id="KW-1185">Reference proteome</keyword>
<evidence type="ECO:0000313" key="12">
    <source>
        <dbReference type="EMBL" id="EIP89400.1"/>
    </source>
</evidence>
<evidence type="ECO:0000256" key="3">
    <source>
        <dbReference type="ARBA" id="ARBA00022448"/>
    </source>
</evidence>
<reference evidence="13" key="1">
    <citation type="journal article" date="2012" name="J. Bacteriol.">
        <title>Revised Genome Sequence of Burkholderia thailandensis MSMB43 with Improved Annotation.</title>
        <authorList>
            <person name="Zhuo Y."/>
            <person name="Liu L."/>
            <person name="Wang Q."/>
            <person name="Liu X."/>
            <person name="Ren B."/>
            <person name="Liu M."/>
            <person name="Ni P."/>
            <person name="Cheng Y.Q."/>
            <person name="Zhang L."/>
        </authorList>
    </citation>
    <scope>NUCLEOTIDE SEQUENCE [LARGE SCALE GENOMIC DNA]</scope>
    <source>
        <strain evidence="13">MSMB43</strain>
    </source>
</reference>
<evidence type="ECO:0000256" key="2">
    <source>
        <dbReference type="ARBA" id="ARBA00011233"/>
    </source>
</evidence>